<evidence type="ECO:0000313" key="3">
    <source>
        <dbReference type="Proteomes" id="UP000005234"/>
    </source>
</evidence>
<dbReference type="PANTHER" id="PTHR38643">
    <property type="entry name" value="PURINE NUCLEOSIDE PERMEASE C285.05-RELATED"/>
    <property type="match status" value="1"/>
</dbReference>
<dbReference type="AlphaFoldDB" id="H8L3G8"/>
<dbReference type="KEGG" id="fau:Fraau_2106"/>
<dbReference type="InterPro" id="IPR009486">
    <property type="entry name" value="Pur_nuclsid_perm"/>
</dbReference>
<evidence type="ECO:0000256" key="1">
    <source>
        <dbReference type="SAM" id="SignalP"/>
    </source>
</evidence>
<reference evidence="2" key="1">
    <citation type="submission" date="2012-02" db="EMBL/GenBank/DDBJ databases">
        <title>The complete genome of Frateuria aurantia DSM 6220.</title>
        <authorList>
            <consortium name="US DOE Joint Genome Institute (JGI-PGF)"/>
            <person name="Lucas S."/>
            <person name="Copeland A."/>
            <person name="Lapidus A."/>
            <person name="Glavina del Rio T."/>
            <person name="Dalin E."/>
            <person name="Tice H."/>
            <person name="Bruce D."/>
            <person name="Goodwin L."/>
            <person name="Pitluck S."/>
            <person name="Peters L."/>
            <person name="Ovchinnikova G."/>
            <person name="Teshima H."/>
            <person name="Kyrpides N."/>
            <person name="Mavromatis K."/>
            <person name="Ivanova N."/>
            <person name="Brettin T."/>
            <person name="Detter J.C."/>
            <person name="Han C."/>
            <person name="Larimer F."/>
            <person name="Land M."/>
            <person name="Hauser L."/>
            <person name="Markowitz V."/>
            <person name="Cheng J.-F."/>
            <person name="Hugenholtz P."/>
            <person name="Woyke T."/>
            <person name="Wu D."/>
            <person name="Brambilla E."/>
            <person name="Klenk H.-P."/>
            <person name="Eisen J.A."/>
        </authorList>
    </citation>
    <scope>NUCLEOTIDE SEQUENCE</scope>
    <source>
        <strain evidence="2">DSM 6220</strain>
    </source>
</reference>
<sequence>MKPVLKLAAAVALAAGQAWVASRAGTLPTASVQKPWPIKVVIVTTFELGADTGDRPGEFQPWVEHEHLDQVLPFPGGVHSLRSNASHDVLGVVSGMTLVNAGASLMALGLDPRFDLSHAYWIINGIAGVDPEDASIGSVAWARYAINDVSRMIDPREAPATWSTGFFAEGTAGPGKLPAQPPVPDCYPLNASLSRWAFGISRERAKLPDTEGMAVIRQAWKGYPNAQRPPFVLQGDSFASDYFWHGQLMNRFANDWVKLWTGGHGQFVMTEMEDSGMMEALNRLQAMHRVDLGRVMIARAASNYSMPPPGVTPLASITMEHSDPATFEAAWAAASPVLHELLQHWGRYRAAPPGGPVHAENTAYCRYAAGPESRFTQSID</sequence>
<dbReference type="RefSeq" id="WP_014403493.1">
    <property type="nucleotide sequence ID" value="NC_017033.1"/>
</dbReference>
<proteinExistence type="predicted"/>
<accession>H8L3G8</accession>
<organism evidence="2 3">
    <name type="scientific">Frateuria aurantia (strain ATCC 33424 / DSM 6220 / KCTC 2777 / LMG 1558 / NBRC 3245 / NCIMB 13370)</name>
    <name type="common">Acetobacter aurantius</name>
    <dbReference type="NCBI Taxonomy" id="767434"/>
    <lineage>
        <taxon>Bacteria</taxon>
        <taxon>Pseudomonadati</taxon>
        <taxon>Pseudomonadota</taxon>
        <taxon>Gammaproteobacteria</taxon>
        <taxon>Lysobacterales</taxon>
        <taxon>Rhodanobacteraceae</taxon>
        <taxon>Frateuria</taxon>
    </lineage>
</organism>
<dbReference type="InterPro" id="IPR035994">
    <property type="entry name" value="Nucleoside_phosphorylase_sf"/>
</dbReference>
<keyword evidence="1" id="KW-0732">Signal</keyword>
<dbReference type="GO" id="GO:0055085">
    <property type="term" value="P:transmembrane transport"/>
    <property type="evidence" value="ECO:0007669"/>
    <property type="project" value="InterPro"/>
</dbReference>
<protein>
    <submittedName>
        <fullName evidence="2">Purine nucleoside permease</fullName>
    </submittedName>
</protein>
<dbReference type="STRING" id="767434.Fraau_2106"/>
<evidence type="ECO:0000313" key="2">
    <source>
        <dbReference type="EMBL" id="AFC86490.1"/>
    </source>
</evidence>
<dbReference type="HOGENOM" id="CLU_031475_1_2_6"/>
<dbReference type="Proteomes" id="UP000005234">
    <property type="component" value="Chromosome"/>
</dbReference>
<gene>
    <name evidence="2" type="ordered locus">Fraau_2106</name>
</gene>
<keyword evidence="3" id="KW-1185">Reference proteome</keyword>
<feature type="signal peptide" evidence="1">
    <location>
        <begin position="1"/>
        <end position="20"/>
    </location>
</feature>
<dbReference type="PANTHER" id="PTHR38643:SF1">
    <property type="entry name" value="PURINE NUCLEOSIDE PERMEASE C285.05-RELATED"/>
    <property type="match status" value="1"/>
</dbReference>
<dbReference type="Pfam" id="PF06516">
    <property type="entry name" value="NUP"/>
    <property type="match status" value="1"/>
</dbReference>
<name>H8L3G8_FRAAD</name>
<dbReference type="GO" id="GO:0003824">
    <property type="term" value="F:catalytic activity"/>
    <property type="evidence" value="ECO:0007669"/>
    <property type="project" value="InterPro"/>
</dbReference>
<dbReference type="eggNOG" id="COG5042">
    <property type="taxonomic scope" value="Bacteria"/>
</dbReference>
<dbReference type="Gene3D" id="3.40.50.1580">
    <property type="entry name" value="Nucleoside phosphorylase domain"/>
    <property type="match status" value="1"/>
</dbReference>
<feature type="chain" id="PRO_5003614878" evidence="1">
    <location>
        <begin position="21"/>
        <end position="380"/>
    </location>
</feature>
<dbReference type="PIRSF" id="PIRSF013171">
    <property type="entry name" value="Pur_nuclsid_perm"/>
    <property type="match status" value="1"/>
</dbReference>
<dbReference type="EMBL" id="CP003350">
    <property type="protein sequence ID" value="AFC86490.1"/>
    <property type="molecule type" value="Genomic_DNA"/>
</dbReference>
<dbReference type="OrthoDB" id="109937at2"/>
<dbReference type="GO" id="GO:0009116">
    <property type="term" value="P:nucleoside metabolic process"/>
    <property type="evidence" value="ECO:0007669"/>
    <property type="project" value="InterPro"/>
</dbReference>